<evidence type="ECO:0000259" key="1">
    <source>
        <dbReference type="Pfam" id="PF06985"/>
    </source>
</evidence>
<reference evidence="2 3" key="1">
    <citation type="journal article" date="2013" name="PLoS Genet.">
        <title>Comparative genome structure, secondary metabolite, and effector coding capacity across Cochliobolus pathogens.</title>
        <authorList>
            <person name="Condon B.J."/>
            <person name="Leng Y."/>
            <person name="Wu D."/>
            <person name="Bushley K.E."/>
            <person name="Ohm R.A."/>
            <person name="Otillar R."/>
            <person name="Martin J."/>
            <person name="Schackwitz W."/>
            <person name="Grimwood J."/>
            <person name="MohdZainudin N."/>
            <person name="Xue C."/>
            <person name="Wang R."/>
            <person name="Manning V.A."/>
            <person name="Dhillon B."/>
            <person name="Tu Z.J."/>
            <person name="Steffenson B.J."/>
            <person name="Salamov A."/>
            <person name="Sun H."/>
            <person name="Lowry S."/>
            <person name="LaButti K."/>
            <person name="Han J."/>
            <person name="Copeland A."/>
            <person name="Lindquist E."/>
            <person name="Barry K."/>
            <person name="Schmutz J."/>
            <person name="Baker S.E."/>
            <person name="Ciuffetti L.M."/>
            <person name="Grigoriev I.V."/>
            <person name="Zhong S."/>
            <person name="Turgeon B.G."/>
        </authorList>
    </citation>
    <scope>NUCLEOTIDE SEQUENCE [LARGE SCALE GENOMIC DNA]</scope>
    <source>
        <strain evidence="2 3">ATCC 44560</strain>
    </source>
</reference>
<dbReference type="RefSeq" id="XP_007686052.1">
    <property type="nucleotide sequence ID" value="XM_007687862.1"/>
</dbReference>
<dbReference type="GeneID" id="19122951"/>
<dbReference type="KEGG" id="bor:COCMIDRAFT_3613"/>
<dbReference type="AlphaFoldDB" id="W6ZIW3"/>
<dbReference type="InterPro" id="IPR010730">
    <property type="entry name" value="HET"/>
</dbReference>
<dbReference type="Pfam" id="PF06985">
    <property type="entry name" value="HET"/>
    <property type="match status" value="1"/>
</dbReference>
<organism evidence="2 3">
    <name type="scientific">Bipolaris oryzae ATCC 44560</name>
    <dbReference type="NCBI Taxonomy" id="930090"/>
    <lineage>
        <taxon>Eukaryota</taxon>
        <taxon>Fungi</taxon>
        <taxon>Dikarya</taxon>
        <taxon>Ascomycota</taxon>
        <taxon>Pezizomycotina</taxon>
        <taxon>Dothideomycetes</taxon>
        <taxon>Pleosporomycetidae</taxon>
        <taxon>Pleosporales</taxon>
        <taxon>Pleosporineae</taxon>
        <taxon>Pleosporaceae</taxon>
        <taxon>Bipolaris</taxon>
    </lineage>
</organism>
<dbReference type="PANTHER" id="PTHR33112">
    <property type="entry name" value="DOMAIN PROTEIN, PUTATIVE-RELATED"/>
    <property type="match status" value="1"/>
</dbReference>
<protein>
    <recommendedName>
        <fullName evidence="1">Heterokaryon incompatibility domain-containing protein</fullName>
    </recommendedName>
</protein>
<feature type="domain" description="Heterokaryon incompatibility" evidence="1">
    <location>
        <begin position="60"/>
        <end position="137"/>
    </location>
</feature>
<dbReference type="Proteomes" id="UP000054032">
    <property type="component" value="Unassembled WGS sequence"/>
</dbReference>
<proteinExistence type="predicted"/>
<accession>W6ZIW3</accession>
<name>W6ZIW3_COCMI</name>
<dbReference type="PANTHER" id="PTHR33112:SF10">
    <property type="entry name" value="TOL"/>
    <property type="match status" value="1"/>
</dbReference>
<dbReference type="STRING" id="930090.W6ZIW3"/>
<dbReference type="HOGENOM" id="CLU_002639_8_3_1"/>
<evidence type="ECO:0000313" key="2">
    <source>
        <dbReference type="EMBL" id="EUC47354.1"/>
    </source>
</evidence>
<gene>
    <name evidence="2" type="ORF">COCMIDRAFT_3613</name>
</gene>
<keyword evidence="3" id="KW-1185">Reference proteome</keyword>
<sequence length="383" mass="43297">MRIVSLLEQCDGHHSKYRSSHPPRRPTRLLRIGIDQQSNQLYVYLDTGSDQEHKLTVSLFKTLRIELAVSELPRILQDAFLSSWNHDVRFIWMNYLCIFQNNEKDLAREIADLPAISDNAHITIPASGADDSRDNFLNRTSRSPVQGIVWSLSYACTDGIYTIAADFRIHVIWARMDVSRDGTASRRGVRSWEDMHQLFLSLYRGIKEGSDVKECEIWMKLVWNDSRRALKCPADKIPATSGIADLWSRRMLNDTCLAGLWHYQIPLALLWICDQQSEQLDDTYRTPSWKSASLKGLATWNRAMITDIDPELEVVASNIKLVHVELPYGAVASGSLTVQGHFCRGIPSLSAPNCLDSEYIGGKSFAPIDLLSDSSESTLPVVM</sequence>
<dbReference type="OrthoDB" id="5428863at2759"/>
<dbReference type="EMBL" id="KI963953">
    <property type="protein sequence ID" value="EUC47354.1"/>
    <property type="molecule type" value="Genomic_DNA"/>
</dbReference>
<evidence type="ECO:0000313" key="3">
    <source>
        <dbReference type="Proteomes" id="UP000054032"/>
    </source>
</evidence>